<gene>
    <name evidence="2" type="ORF">FNH04_03180</name>
</gene>
<sequence>MFAVVAVGRQFFEGDKEPTGGSGGGAGGSSSQSEEWKVGDCAGPDPDDGADAYQKLDCDDSKAKIKALKIMSGSILPDSIQCPGGTDEIIEVRISFSSSDGGSGLPGQTVCGRNLSGDHPGDPGAGGGQLVKGDCINSQAAEVACGEGGSDVLKVLDLTKTADQCPSKTTDPLELTMAVGRPYDVICAART</sequence>
<organism evidence="2 3">
    <name type="scientific">Streptomyces phyllanthi</name>
    <dbReference type="NCBI Taxonomy" id="1803180"/>
    <lineage>
        <taxon>Bacteria</taxon>
        <taxon>Bacillati</taxon>
        <taxon>Actinomycetota</taxon>
        <taxon>Actinomycetes</taxon>
        <taxon>Kitasatosporales</taxon>
        <taxon>Streptomycetaceae</taxon>
        <taxon>Streptomyces</taxon>
    </lineage>
</organism>
<evidence type="ECO:0000256" key="1">
    <source>
        <dbReference type="SAM" id="MobiDB-lite"/>
    </source>
</evidence>
<proteinExistence type="predicted"/>
<keyword evidence="3" id="KW-1185">Reference proteome</keyword>
<accession>A0A5N8VUP2</accession>
<feature type="region of interest" description="Disordered" evidence="1">
    <location>
        <begin position="13"/>
        <end position="50"/>
    </location>
</feature>
<feature type="region of interest" description="Disordered" evidence="1">
    <location>
        <begin position="98"/>
        <end position="126"/>
    </location>
</feature>
<dbReference type="Proteomes" id="UP000326979">
    <property type="component" value="Unassembled WGS sequence"/>
</dbReference>
<evidence type="ECO:0000313" key="2">
    <source>
        <dbReference type="EMBL" id="MPY38977.1"/>
    </source>
</evidence>
<dbReference type="OrthoDB" id="5146849at2"/>
<dbReference type="AlphaFoldDB" id="A0A5N8VUP2"/>
<feature type="compositionally biased region" description="Low complexity" evidence="1">
    <location>
        <begin position="29"/>
        <end position="44"/>
    </location>
</feature>
<reference evidence="2 3" key="1">
    <citation type="submission" date="2019-07" db="EMBL/GenBank/DDBJ databases">
        <title>New species of Amycolatopsis and Streptomyces.</title>
        <authorList>
            <person name="Duangmal K."/>
            <person name="Teo W.F.A."/>
            <person name="Lipun K."/>
        </authorList>
    </citation>
    <scope>NUCLEOTIDE SEQUENCE [LARGE SCALE GENOMIC DNA]</scope>
    <source>
        <strain evidence="2 3">TISTR 2346</strain>
    </source>
</reference>
<dbReference type="EMBL" id="VJZE01000009">
    <property type="protein sequence ID" value="MPY38977.1"/>
    <property type="molecule type" value="Genomic_DNA"/>
</dbReference>
<name>A0A5N8VUP2_9ACTN</name>
<protein>
    <submittedName>
        <fullName evidence="2">Uncharacterized protein</fullName>
    </submittedName>
</protein>
<comment type="caution">
    <text evidence="2">The sequence shown here is derived from an EMBL/GenBank/DDBJ whole genome shotgun (WGS) entry which is preliminary data.</text>
</comment>
<evidence type="ECO:0000313" key="3">
    <source>
        <dbReference type="Proteomes" id="UP000326979"/>
    </source>
</evidence>